<dbReference type="Gene3D" id="1.10.287.770">
    <property type="entry name" value="YojJ-like"/>
    <property type="match status" value="1"/>
</dbReference>
<protein>
    <submittedName>
        <fullName evidence="15">Uncharacterized protein</fullName>
    </submittedName>
</protein>
<keyword evidence="5 12" id="KW-0812">Transmembrane</keyword>
<evidence type="ECO:0000256" key="8">
    <source>
        <dbReference type="ARBA" id="ARBA00023065"/>
    </source>
</evidence>
<keyword evidence="9 14" id="KW-0472">Membrane</keyword>
<dbReference type="PANTHER" id="PTHR11690:SF300">
    <property type="entry name" value="PICKPOCKET PROTEIN 19"/>
    <property type="match status" value="1"/>
</dbReference>
<feature type="transmembrane region" description="Helical" evidence="14">
    <location>
        <begin position="95"/>
        <end position="112"/>
    </location>
</feature>
<dbReference type="OrthoDB" id="6332919at2759"/>
<evidence type="ECO:0000313" key="15">
    <source>
        <dbReference type="EMBL" id="EFX82732.1"/>
    </source>
</evidence>
<keyword evidence="11 12" id="KW-0407">Ion channel</keyword>
<dbReference type="GO" id="GO:0005886">
    <property type="term" value="C:plasma membrane"/>
    <property type="evidence" value="ECO:0000318"/>
    <property type="project" value="GO_Central"/>
</dbReference>
<feature type="region of interest" description="Disordered" evidence="13">
    <location>
        <begin position="18"/>
        <end position="39"/>
    </location>
</feature>
<dbReference type="GO" id="GO:0035725">
    <property type="term" value="P:sodium ion transmembrane transport"/>
    <property type="evidence" value="ECO:0000318"/>
    <property type="project" value="GO_Central"/>
</dbReference>
<evidence type="ECO:0000256" key="2">
    <source>
        <dbReference type="ARBA" id="ARBA00007193"/>
    </source>
</evidence>
<evidence type="ECO:0000313" key="16">
    <source>
        <dbReference type="Proteomes" id="UP000000305"/>
    </source>
</evidence>
<evidence type="ECO:0000256" key="4">
    <source>
        <dbReference type="ARBA" id="ARBA00022461"/>
    </source>
</evidence>
<dbReference type="PRINTS" id="PR01078">
    <property type="entry name" value="AMINACHANNEL"/>
</dbReference>
<sequence length="489" mass="55529">MFFIEDNGQVGEQRFADADNIKTDNQKNTNLPLPPPRPSTGISAAVPDLQETMCMLQMMSVDGPLAELKPKPALSAISMPGIANIFGEAHLTRRIVWILVIVSAFVIATIQVKDRVEFYSSTPVTVNVRVTMNDTLRFPVLTICNKNSFNMSQIRMLEAEAGLGRNSKSEVNISQLVGVRGMDAKQLWDVIAHDPDQIIAECWFGRNVSCNQVGRWTKVYTYLGVCYSFIRNETWVKTTGSFNNLYVKLKDTEMECSSLLWGAKKGEGERGWKMLIHDLRDSPVVDVRTHGSTLDNGWGKDIRIYLREFRTLNVWKRPCLKNGNYSKCIERCFVAAAADRMTCRLPFMDEISVGYNHRKMEYCNTPDSFWNNSKEIDYLLVYGHWARNSCSHCQRQCNQDFYIAYTEMTKMKPSENKISKLRVFYQDFTFDEIEESADYGAVSLLCDIGGSLGFLLGFSVLTVCEIVDAIVQTCLSSSRRLINKCRGMN</sequence>
<evidence type="ECO:0000256" key="12">
    <source>
        <dbReference type="RuleBase" id="RU000679"/>
    </source>
</evidence>
<evidence type="ECO:0000256" key="14">
    <source>
        <dbReference type="SAM" id="Phobius"/>
    </source>
</evidence>
<evidence type="ECO:0000256" key="3">
    <source>
        <dbReference type="ARBA" id="ARBA00022448"/>
    </source>
</evidence>
<reference evidence="15 16" key="1">
    <citation type="journal article" date="2011" name="Science">
        <title>The ecoresponsive genome of Daphnia pulex.</title>
        <authorList>
            <person name="Colbourne J.K."/>
            <person name="Pfrender M.E."/>
            <person name="Gilbert D."/>
            <person name="Thomas W.K."/>
            <person name="Tucker A."/>
            <person name="Oakley T.H."/>
            <person name="Tokishita S."/>
            <person name="Aerts A."/>
            <person name="Arnold G.J."/>
            <person name="Basu M.K."/>
            <person name="Bauer D.J."/>
            <person name="Caceres C.E."/>
            <person name="Carmel L."/>
            <person name="Casola C."/>
            <person name="Choi J.H."/>
            <person name="Detter J.C."/>
            <person name="Dong Q."/>
            <person name="Dusheyko S."/>
            <person name="Eads B.D."/>
            <person name="Frohlich T."/>
            <person name="Geiler-Samerotte K.A."/>
            <person name="Gerlach D."/>
            <person name="Hatcher P."/>
            <person name="Jogdeo S."/>
            <person name="Krijgsveld J."/>
            <person name="Kriventseva E.V."/>
            <person name="Kultz D."/>
            <person name="Laforsch C."/>
            <person name="Lindquist E."/>
            <person name="Lopez J."/>
            <person name="Manak J.R."/>
            <person name="Muller J."/>
            <person name="Pangilinan J."/>
            <person name="Patwardhan R.P."/>
            <person name="Pitluck S."/>
            <person name="Pritham E.J."/>
            <person name="Rechtsteiner A."/>
            <person name="Rho M."/>
            <person name="Rogozin I.B."/>
            <person name="Sakarya O."/>
            <person name="Salamov A."/>
            <person name="Schaack S."/>
            <person name="Shapiro H."/>
            <person name="Shiga Y."/>
            <person name="Skalitzky C."/>
            <person name="Smith Z."/>
            <person name="Souvorov A."/>
            <person name="Sung W."/>
            <person name="Tang Z."/>
            <person name="Tsuchiya D."/>
            <person name="Tu H."/>
            <person name="Vos H."/>
            <person name="Wang M."/>
            <person name="Wolf Y.I."/>
            <person name="Yamagata H."/>
            <person name="Yamada T."/>
            <person name="Ye Y."/>
            <person name="Shaw J.R."/>
            <person name="Andrews J."/>
            <person name="Crease T.J."/>
            <person name="Tang H."/>
            <person name="Lucas S.M."/>
            <person name="Robertson H.M."/>
            <person name="Bork P."/>
            <person name="Koonin E.V."/>
            <person name="Zdobnov E.M."/>
            <person name="Grigoriev I.V."/>
            <person name="Lynch M."/>
            <person name="Boore J.L."/>
        </authorList>
    </citation>
    <scope>NUCLEOTIDE SEQUENCE [LARGE SCALE GENOMIC DNA]</scope>
</reference>
<dbReference type="eggNOG" id="KOG4294">
    <property type="taxonomic scope" value="Eukaryota"/>
</dbReference>
<dbReference type="FunCoup" id="E9GD98">
    <property type="interactions" value="15"/>
</dbReference>
<keyword evidence="7" id="KW-0915">Sodium</keyword>
<evidence type="ECO:0000256" key="6">
    <source>
        <dbReference type="ARBA" id="ARBA00022989"/>
    </source>
</evidence>
<name>E9GD98_DAPPU</name>
<keyword evidence="16" id="KW-1185">Reference proteome</keyword>
<dbReference type="Pfam" id="PF00858">
    <property type="entry name" value="ASC"/>
    <property type="match status" value="1"/>
</dbReference>
<dbReference type="AlphaFoldDB" id="E9GD98"/>
<dbReference type="Proteomes" id="UP000000305">
    <property type="component" value="Unassembled WGS sequence"/>
</dbReference>
<accession>E9GD98</accession>
<organism evidence="15 16">
    <name type="scientific">Daphnia pulex</name>
    <name type="common">Water flea</name>
    <dbReference type="NCBI Taxonomy" id="6669"/>
    <lineage>
        <taxon>Eukaryota</taxon>
        <taxon>Metazoa</taxon>
        <taxon>Ecdysozoa</taxon>
        <taxon>Arthropoda</taxon>
        <taxon>Crustacea</taxon>
        <taxon>Branchiopoda</taxon>
        <taxon>Diplostraca</taxon>
        <taxon>Cladocera</taxon>
        <taxon>Anomopoda</taxon>
        <taxon>Daphniidae</taxon>
        <taxon>Daphnia</taxon>
    </lineage>
</organism>
<keyword evidence="8 12" id="KW-0406">Ion transport</keyword>
<dbReference type="InterPro" id="IPR001873">
    <property type="entry name" value="ENaC"/>
</dbReference>
<dbReference type="PhylomeDB" id="E9GD98"/>
<keyword evidence="10 12" id="KW-0739">Sodium transport</keyword>
<comment type="similarity">
    <text evidence="2 12">Belongs to the amiloride-sensitive sodium channel (TC 1.A.6) family.</text>
</comment>
<evidence type="ECO:0000256" key="11">
    <source>
        <dbReference type="ARBA" id="ARBA00023303"/>
    </source>
</evidence>
<evidence type="ECO:0000256" key="1">
    <source>
        <dbReference type="ARBA" id="ARBA00004141"/>
    </source>
</evidence>
<comment type="subcellular location">
    <subcellularLocation>
        <location evidence="1">Membrane</location>
        <topology evidence="1">Multi-pass membrane protein</topology>
    </subcellularLocation>
</comment>
<dbReference type="HOGENOM" id="CLU_558091_0_0_1"/>
<dbReference type="KEGG" id="dpx:DAPPUDRAFT_316558"/>
<dbReference type="OMA" id="YATCWMN"/>
<keyword evidence="6 14" id="KW-1133">Transmembrane helix</keyword>
<proteinExistence type="inferred from homology"/>
<evidence type="ECO:0000256" key="7">
    <source>
        <dbReference type="ARBA" id="ARBA00023053"/>
    </source>
</evidence>
<evidence type="ECO:0000256" key="10">
    <source>
        <dbReference type="ARBA" id="ARBA00023201"/>
    </source>
</evidence>
<evidence type="ECO:0000256" key="13">
    <source>
        <dbReference type="SAM" id="MobiDB-lite"/>
    </source>
</evidence>
<dbReference type="PANTHER" id="PTHR11690">
    <property type="entry name" value="AMILORIDE-SENSITIVE SODIUM CHANNEL-RELATED"/>
    <property type="match status" value="1"/>
</dbReference>
<dbReference type="EMBL" id="GL732539">
    <property type="protein sequence ID" value="EFX82732.1"/>
    <property type="molecule type" value="Genomic_DNA"/>
</dbReference>
<keyword evidence="3 12" id="KW-0813">Transport</keyword>
<evidence type="ECO:0000256" key="5">
    <source>
        <dbReference type="ARBA" id="ARBA00022692"/>
    </source>
</evidence>
<dbReference type="InParanoid" id="E9GD98"/>
<dbReference type="GO" id="GO:0015280">
    <property type="term" value="F:ligand-gated sodium channel activity"/>
    <property type="evidence" value="ECO:0000318"/>
    <property type="project" value="GO_Central"/>
</dbReference>
<keyword evidence="4 12" id="KW-0894">Sodium channel</keyword>
<gene>
    <name evidence="15" type="ORF">DAPPUDRAFT_316558</name>
</gene>
<evidence type="ECO:0000256" key="9">
    <source>
        <dbReference type="ARBA" id="ARBA00023136"/>
    </source>
</evidence>